<evidence type="ECO:0000313" key="2">
    <source>
        <dbReference type="Proteomes" id="UP001145114"/>
    </source>
</evidence>
<dbReference type="Proteomes" id="UP001145114">
    <property type="component" value="Unassembled WGS sequence"/>
</dbReference>
<reference evidence="1" key="1">
    <citation type="submission" date="2022-06" db="EMBL/GenBank/DDBJ databases">
        <title>Phylogenomic reconstructions and comparative analyses of Kickxellomycotina fungi.</title>
        <authorList>
            <person name="Reynolds N.K."/>
            <person name="Stajich J.E."/>
            <person name="Barry K."/>
            <person name="Grigoriev I.V."/>
            <person name="Crous P."/>
            <person name="Smith M.E."/>
        </authorList>
    </citation>
    <scope>NUCLEOTIDE SEQUENCE</scope>
    <source>
        <strain evidence="1">RSA 2271</strain>
    </source>
</reference>
<keyword evidence="2" id="KW-1185">Reference proteome</keyword>
<comment type="caution">
    <text evidence="1">The sequence shown here is derived from an EMBL/GenBank/DDBJ whole genome shotgun (WGS) entry which is preliminary data.</text>
</comment>
<proteinExistence type="predicted"/>
<accession>A0ACC1HWV5</accession>
<name>A0ACC1HWV5_9FUNG</name>
<gene>
    <name evidence="1" type="ORF">EV182_000388</name>
</gene>
<evidence type="ECO:0000313" key="1">
    <source>
        <dbReference type="EMBL" id="KAJ1680253.1"/>
    </source>
</evidence>
<sequence length="492" mass="53618">MDSTSNSSYLISHTIDPTVISNVGSPASEYLSGREDRNHSEDDKQFLRPDNRSGSPLSVSSRRSSVSNCSRSGGNTFVTKLHEMLSDSQYHQYISWNPTGTSFIVCKVMEFSQEVLPKHFKHNNFSSFVRQLNMYGFHKVNKSPRGQRNAAENQIWEFMHPKFIRDRPDLLDKIRRKTMDGDVLRRDGSDYHSNVAVMQAHQSMYKEVSDLRSKLEAATAEILRMKSLLDNHHQILRTLLEHLKKSNSHIPAELQAIEALSISPQSPHPNILISNHDIVAPGNTGTSAAVIAASPHNGDLLSSAVSAQLSPVLSGSVVSMAPQLQLNGQTFASCANNPATAPSTSPMSDTLSFISNELQRQQSQFALHSANSSQVSLNIHSHSASPIPSPLLSAQHSRSSQDSMVPAHQGIEFLRPATDQQGFLSAGSPCGSPLPQSPLSSSYTEAQLSPNAFIPLGGSGEVGGGLSPHMQHSSAGPNQQQHGFSIQFYPQQ</sequence>
<protein>
    <submittedName>
        <fullName evidence="1">Uncharacterized protein</fullName>
    </submittedName>
</protein>
<dbReference type="EMBL" id="JAMZIH010000015">
    <property type="protein sequence ID" value="KAJ1680253.1"/>
    <property type="molecule type" value="Genomic_DNA"/>
</dbReference>
<organism evidence="1 2">
    <name type="scientific">Spiromyces aspiralis</name>
    <dbReference type="NCBI Taxonomy" id="68401"/>
    <lineage>
        <taxon>Eukaryota</taxon>
        <taxon>Fungi</taxon>
        <taxon>Fungi incertae sedis</taxon>
        <taxon>Zoopagomycota</taxon>
        <taxon>Kickxellomycotina</taxon>
        <taxon>Kickxellomycetes</taxon>
        <taxon>Kickxellales</taxon>
        <taxon>Kickxellaceae</taxon>
        <taxon>Spiromyces</taxon>
    </lineage>
</organism>